<dbReference type="EMBL" id="JADGJD010000056">
    <property type="protein sequence ID" value="KAJ3055865.1"/>
    <property type="molecule type" value="Genomic_DNA"/>
</dbReference>
<feature type="compositionally biased region" description="Low complexity" evidence="2">
    <location>
        <begin position="174"/>
        <end position="196"/>
    </location>
</feature>
<feature type="compositionally biased region" description="Low complexity" evidence="2">
    <location>
        <begin position="53"/>
        <end position="66"/>
    </location>
</feature>
<keyword evidence="1" id="KW-0597">Phosphoprotein</keyword>
<evidence type="ECO:0000256" key="1">
    <source>
        <dbReference type="ARBA" id="ARBA00022553"/>
    </source>
</evidence>
<organism evidence="5 6">
    <name type="scientific">Rhizophlyctis rosea</name>
    <dbReference type="NCBI Taxonomy" id="64517"/>
    <lineage>
        <taxon>Eukaryota</taxon>
        <taxon>Fungi</taxon>
        <taxon>Fungi incertae sedis</taxon>
        <taxon>Chytridiomycota</taxon>
        <taxon>Chytridiomycota incertae sedis</taxon>
        <taxon>Chytridiomycetes</taxon>
        <taxon>Rhizophlyctidales</taxon>
        <taxon>Rhizophlyctidaceae</taxon>
        <taxon>Rhizophlyctis</taxon>
    </lineage>
</organism>
<comment type="caution">
    <text evidence="5">The sequence shown here is derived from an EMBL/GenBank/DDBJ whole genome shotgun (WGS) entry which is preliminary data.</text>
</comment>
<evidence type="ECO:0000259" key="3">
    <source>
        <dbReference type="Pfam" id="PF08729"/>
    </source>
</evidence>
<dbReference type="AlphaFoldDB" id="A0AAD5SJ89"/>
<keyword evidence="6" id="KW-1185">Reference proteome</keyword>
<feature type="domain" description="Ubinuclein middle" evidence="4">
    <location>
        <begin position="450"/>
        <end position="649"/>
    </location>
</feature>
<evidence type="ECO:0000313" key="6">
    <source>
        <dbReference type="Proteomes" id="UP001212841"/>
    </source>
</evidence>
<feature type="compositionally biased region" description="Low complexity" evidence="2">
    <location>
        <begin position="258"/>
        <end position="269"/>
    </location>
</feature>
<feature type="region of interest" description="Disordered" evidence="2">
    <location>
        <begin position="752"/>
        <end position="858"/>
    </location>
</feature>
<dbReference type="InterPro" id="IPR014840">
    <property type="entry name" value="HRD"/>
</dbReference>
<name>A0AAD5SJ89_9FUNG</name>
<proteinExistence type="predicted"/>
<feature type="region of interest" description="Disordered" evidence="2">
    <location>
        <begin position="140"/>
        <end position="437"/>
    </location>
</feature>
<evidence type="ECO:0008006" key="7">
    <source>
        <dbReference type="Google" id="ProtNLM"/>
    </source>
</evidence>
<feature type="domain" description="Hpc2-related" evidence="3">
    <location>
        <begin position="88"/>
        <end position="133"/>
    </location>
</feature>
<dbReference type="Proteomes" id="UP001212841">
    <property type="component" value="Unassembled WGS sequence"/>
</dbReference>
<protein>
    <recommendedName>
        <fullName evidence="7">Ubinuclein middle domain-containing protein</fullName>
    </recommendedName>
</protein>
<evidence type="ECO:0000259" key="4">
    <source>
        <dbReference type="Pfam" id="PF14075"/>
    </source>
</evidence>
<feature type="compositionally biased region" description="Low complexity" evidence="2">
    <location>
        <begin position="810"/>
        <end position="821"/>
    </location>
</feature>
<feature type="compositionally biased region" description="Basic and acidic residues" evidence="2">
    <location>
        <begin position="140"/>
        <end position="153"/>
    </location>
</feature>
<sequence length="858" mass="92846">MGAGMLGPAVPAPKPSRSYRIRVPLNFEDVTQNAFDYAALVKKEKEKEGLPDSASASTSAVSPAGSVNGASSDDEHEASDSDRRPAGNKRMRKDEYDYDDDFIDDSDLFFAEVTHAPPSTWDYGFFVWSGPVENYFKEHNEKLQAEQKEKEEAAAALNAAANKKKKPTKRQTKKAAAPTPPDSSAEASGSGAAAASPSPPKAKRQRASPSIESSKKKAAAKEKADASAEVTEAEGGLSFSNEPLPIPESPQVQKRLFPEAQSSTETTTPAPSPPHQKGIVSLSSSDDDAPLTARTQSKPPTAPAVLHSISASPKPPKRTKALDQSDASSSEKKRKVAKTKEGGKSEVKDKERTKKSLPNGAPKKAKMTADGESAPQMAPSPVRITPAPSPAPASTPKANSVPDDDVVMVDAQGSGSEMKKSSSKQSKEREESKERKRIAARNAEYVQHEWSKLQEAVQKSASIQKTKGLRGELIPYIQPYVDGLLNAAVIAQAVDAQFIARLSGAIKVEEQYLMQVAKLYELRNQMREKKLAVQAMYRDMKQKIRETTDVQEVQYQKDLAEWKKANPASKDDEEKSEKPKRRYGWPENLRALLWNILCTEWEIAQATNEEHLMRNEPAAFKEGPVRKAVYAKIMEYFPDGWISSETISRVYSSVKKMAERRYENGNPLPHMDDVISGTALVPDPFAKVAKPRKSEVKVEDAGATAMDVDVVPTSPKKKAQAPASGSRTNRVSEMEDKVQQSILEDVRHIFAGTDGKGVNGHGSGSKEGFKQPKVPVKRRRAPTEGECADGANGKSEETEVVTKKSKKGHGSSSRSSASVKSPEGSDGNTTPLSSGGEGKREAVGGGKLKGAGGFNILD</sequence>
<feature type="compositionally biased region" description="Basic residues" evidence="2">
    <location>
        <begin position="162"/>
        <end position="173"/>
    </location>
</feature>
<accession>A0AAD5SJ89</accession>
<feature type="compositionally biased region" description="Gly residues" evidence="2">
    <location>
        <begin position="843"/>
        <end position="858"/>
    </location>
</feature>
<dbReference type="Pfam" id="PF08729">
    <property type="entry name" value="HUN"/>
    <property type="match status" value="1"/>
</dbReference>
<feature type="region of interest" description="Disordered" evidence="2">
    <location>
        <begin position="46"/>
        <end position="97"/>
    </location>
</feature>
<reference evidence="5" key="1">
    <citation type="submission" date="2020-05" db="EMBL/GenBank/DDBJ databases">
        <title>Phylogenomic resolution of chytrid fungi.</title>
        <authorList>
            <person name="Stajich J.E."/>
            <person name="Amses K."/>
            <person name="Simmons R."/>
            <person name="Seto K."/>
            <person name="Myers J."/>
            <person name="Bonds A."/>
            <person name="Quandt C.A."/>
            <person name="Barry K."/>
            <person name="Liu P."/>
            <person name="Grigoriev I."/>
            <person name="Longcore J.E."/>
            <person name="James T.Y."/>
        </authorList>
    </citation>
    <scope>NUCLEOTIDE SEQUENCE</scope>
    <source>
        <strain evidence="5">JEL0318</strain>
    </source>
</reference>
<dbReference type="Pfam" id="PF14075">
    <property type="entry name" value="UBN_AB"/>
    <property type="match status" value="1"/>
</dbReference>
<feature type="compositionally biased region" description="Gly residues" evidence="2">
    <location>
        <begin position="754"/>
        <end position="765"/>
    </location>
</feature>
<feature type="region of interest" description="Disordered" evidence="2">
    <location>
        <begin position="707"/>
        <end position="736"/>
    </location>
</feature>
<gene>
    <name evidence="5" type="ORF">HK097_008968</name>
</gene>
<feature type="compositionally biased region" description="Basic and acidic residues" evidence="2">
    <location>
        <begin position="338"/>
        <end position="354"/>
    </location>
</feature>
<feature type="compositionally biased region" description="Basic and acidic residues" evidence="2">
    <location>
        <begin position="417"/>
        <end position="434"/>
    </location>
</feature>
<evidence type="ECO:0000256" key="2">
    <source>
        <dbReference type="SAM" id="MobiDB-lite"/>
    </source>
</evidence>
<dbReference type="InterPro" id="IPR026947">
    <property type="entry name" value="UBN_middle_dom"/>
</dbReference>
<evidence type="ECO:0000313" key="5">
    <source>
        <dbReference type="EMBL" id="KAJ3055865.1"/>
    </source>
</evidence>
<feature type="compositionally biased region" description="Basic and acidic residues" evidence="2">
    <location>
        <begin position="213"/>
        <end position="226"/>
    </location>
</feature>